<name>A0A211Z6J3_9PROT</name>
<evidence type="ECO:0000259" key="1">
    <source>
        <dbReference type="Pfam" id="PF03372"/>
    </source>
</evidence>
<dbReference type="InterPro" id="IPR005135">
    <property type="entry name" value="Endo/exonuclease/phosphatase"/>
</dbReference>
<dbReference type="Pfam" id="PF03372">
    <property type="entry name" value="Exo_endo_phos"/>
    <property type="match status" value="1"/>
</dbReference>
<reference evidence="3" key="1">
    <citation type="submission" date="2017-05" db="EMBL/GenBank/DDBJ databases">
        <authorList>
            <person name="Macchi M."/>
            <person name="Festa S."/>
            <person name="Coppotelli B.M."/>
            <person name="Morelli I.S."/>
        </authorList>
    </citation>
    <scope>NUCLEOTIDE SEQUENCE [LARGE SCALE GENOMIC DNA]</scope>
    <source>
        <strain evidence="3">I</strain>
    </source>
</reference>
<dbReference type="EMBL" id="NHON01000108">
    <property type="protein sequence ID" value="OWJ60856.1"/>
    <property type="molecule type" value="Genomic_DNA"/>
</dbReference>
<sequence length="237" mass="25908">MTWNIHAGIGPDGRYDLDRVIALVQRHRPDIVALQEVDSRGRGAGAESPFARLAAALGPHTAAARTIVAPDGHYGHLLISRWPLSAVRLHDLSQSRREPRCAIEAMVSAPGGPFHLAAVHLGLAFAERRRQAAMLARIADSAAPTSVMLGDFNDWTWNGAVRRSLAETLPARTPQRTYPARWPVLTLDRVYCRPRHALVGSRVDAEGRHASDHLPLIAEIRVDPLPLASEPAIRASR</sequence>
<dbReference type="PANTHER" id="PTHR14859:SF1">
    <property type="entry name" value="PGAP2-INTERACTING PROTEIN"/>
    <property type="match status" value="1"/>
</dbReference>
<dbReference type="OrthoDB" id="9813425at2"/>
<dbReference type="GO" id="GO:0003824">
    <property type="term" value="F:catalytic activity"/>
    <property type="evidence" value="ECO:0007669"/>
    <property type="project" value="InterPro"/>
</dbReference>
<dbReference type="GO" id="GO:0006506">
    <property type="term" value="P:GPI anchor biosynthetic process"/>
    <property type="evidence" value="ECO:0007669"/>
    <property type="project" value="TreeGrafter"/>
</dbReference>
<feature type="domain" description="Endonuclease/exonuclease/phosphatase" evidence="1">
    <location>
        <begin position="1"/>
        <end position="213"/>
    </location>
</feature>
<evidence type="ECO:0000313" key="3">
    <source>
        <dbReference type="Proteomes" id="UP000196655"/>
    </source>
</evidence>
<accession>A0A211Z6J3</accession>
<protein>
    <recommendedName>
        <fullName evidence="1">Endonuclease/exonuclease/phosphatase domain-containing protein</fullName>
    </recommendedName>
</protein>
<proteinExistence type="predicted"/>
<dbReference type="InterPro" id="IPR051916">
    <property type="entry name" value="GPI-anchor_lipid_remodeler"/>
</dbReference>
<keyword evidence="3" id="KW-1185">Reference proteome</keyword>
<dbReference type="Proteomes" id="UP000196655">
    <property type="component" value="Unassembled WGS sequence"/>
</dbReference>
<gene>
    <name evidence="2" type="ORF">BWR60_31500</name>
</gene>
<comment type="caution">
    <text evidence="2">The sequence shown here is derived from an EMBL/GenBank/DDBJ whole genome shotgun (WGS) entry which is preliminary data.</text>
</comment>
<organism evidence="2 3">
    <name type="scientific">Inquilinus limosus</name>
    <dbReference type="NCBI Taxonomy" id="171674"/>
    <lineage>
        <taxon>Bacteria</taxon>
        <taxon>Pseudomonadati</taxon>
        <taxon>Pseudomonadota</taxon>
        <taxon>Alphaproteobacteria</taxon>
        <taxon>Rhodospirillales</taxon>
        <taxon>Rhodospirillaceae</taxon>
        <taxon>Inquilinus</taxon>
    </lineage>
</organism>
<dbReference type="Gene3D" id="3.60.10.10">
    <property type="entry name" value="Endonuclease/exonuclease/phosphatase"/>
    <property type="match status" value="1"/>
</dbReference>
<dbReference type="PANTHER" id="PTHR14859">
    <property type="entry name" value="CALCOFLUOR WHITE HYPERSENSITIVE PROTEIN PRECURSOR"/>
    <property type="match status" value="1"/>
</dbReference>
<dbReference type="SUPFAM" id="SSF56219">
    <property type="entry name" value="DNase I-like"/>
    <property type="match status" value="1"/>
</dbReference>
<dbReference type="GO" id="GO:0016020">
    <property type="term" value="C:membrane"/>
    <property type="evidence" value="ECO:0007669"/>
    <property type="project" value="GOC"/>
</dbReference>
<dbReference type="AlphaFoldDB" id="A0A211Z6J3"/>
<dbReference type="InterPro" id="IPR036691">
    <property type="entry name" value="Endo/exonu/phosph_ase_sf"/>
</dbReference>
<evidence type="ECO:0000313" key="2">
    <source>
        <dbReference type="EMBL" id="OWJ60856.1"/>
    </source>
</evidence>
<dbReference type="STRING" id="1122125.GCA_000423185_02594"/>